<dbReference type="Pfam" id="PF00330">
    <property type="entry name" value="Aconitase"/>
    <property type="match status" value="2"/>
</dbReference>
<dbReference type="Gene3D" id="3.30.499.10">
    <property type="entry name" value="Aconitase, domain 3"/>
    <property type="match status" value="2"/>
</dbReference>
<dbReference type="InterPro" id="IPR011826">
    <property type="entry name" value="HAcnase/IPMdehydase_lsu_prok"/>
</dbReference>
<dbReference type="OrthoDB" id="9764318at2"/>
<keyword evidence="1 6" id="KW-0004">4Fe-4S</keyword>
<dbReference type="UniPathway" id="UPA00048">
    <property type="reaction ID" value="UER00071"/>
</dbReference>
<feature type="binding site" evidence="6">
    <location>
        <position position="299"/>
    </location>
    <ligand>
        <name>[4Fe-4S] cluster</name>
        <dbReference type="ChEBI" id="CHEBI:49883"/>
    </ligand>
</feature>
<comment type="pathway">
    <text evidence="6">Amino-acid biosynthesis; L-leucine biosynthesis; L-leucine from 3-methyl-2-oxobutanoate: step 2/4.</text>
</comment>
<evidence type="ECO:0000256" key="3">
    <source>
        <dbReference type="ARBA" id="ARBA00023004"/>
    </source>
</evidence>
<dbReference type="HAMAP" id="MF_01027">
    <property type="entry name" value="LeuC_type2"/>
    <property type="match status" value="1"/>
</dbReference>
<dbReference type="GO" id="GO:0003861">
    <property type="term" value="F:3-isopropylmalate dehydratase activity"/>
    <property type="evidence" value="ECO:0007669"/>
    <property type="project" value="UniProtKB-UniRule"/>
</dbReference>
<dbReference type="GO" id="GO:0046872">
    <property type="term" value="F:metal ion binding"/>
    <property type="evidence" value="ECO:0007669"/>
    <property type="project" value="UniProtKB-KW"/>
</dbReference>
<dbReference type="InterPro" id="IPR001030">
    <property type="entry name" value="Acoase/IPM_deHydtase_lsu_aba"/>
</dbReference>
<proteinExistence type="inferred from homology"/>
<keyword evidence="4 6" id="KW-0411">Iron-sulfur</keyword>
<evidence type="ECO:0000256" key="1">
    <source>
        <dbReference type="ARBA" id="ARBA00022485"/>
    </source>
</evidence>
<dbReference type="NCBIfam" id="TIGR01343">
    <property type="entry name" value="hacA_fam"/>
    <property type="match status" value="1"/>
</dbReference>
<gene>
    <name evidence="6" type="primary">leuC</name>
    <name evidence="8" type="ORF">SAMN05660649_00867</name>
</gene>
<evidence type="ECO:0000256" key="6">
    <source>
        <dbReference type="HAMAP-Rule" id="MF_01027"/>
    </source>
</evidence>
<comment type="similarity">
    <text evidence="6">Belongs to the aconitase/IPM isomerase family. LeuC type 2 subfamily.</text>
</comment>
<dbReference type="NCBIfam" id="NF001614">
    <property type="entry name" value="PRK00402.1"/>
    <property type="match status" value="1"/>
</dbReference>
<evidence type="ECO:0000256" key="4">
    <source>
        <dbReference type="ARBA" id="ARBA00023014"/>
    </source>
</evidence>
<dbReference type="AlphaFoldDB" id="A0A1I2PER4"/>
<keyword evidence="2 6" id="KW-0479">Metal-binding</keyword>
<evidence type="ECO:0000256" key="5">
    <source>
        <dbReference type="ARBA" id="ARBA00023239"/>
    </source>
</evidence>
<comment type="catalytic activity">
    <reaction evidence="6">
        <text>(2R,3S)-3-isopropylmalate = (2S)-2-isopropylmalate</text>
        <dbReference type="Rhea" id="RHEA:32287"/>
        <dbReference type="ChEBI" id="CHEBI:1178"/>
        <dbReference type="ChEBI" id="CHEBI:35121"/>
        <dbReference type="EC" id="4.2.1.33"/>
    </reaction>
</comment>
<name>A0A1I2PER4_9FIRM</name>
<feature type="domain" description="Aconitase/3-isopropylmalate dehydratase large subunit alpha/beta/alpha" evidence="7">
    <location>
        <begin position="7"/>
        <end position="285"/>
    </location>
</feature>
<dbReference type="GO" id="GO:0009098">
    <property type="term" value="P:L-leucine biosynthetic process"/>
    <property type="evidence" value="ECO:0007669"/>
    <property type="project" value="UniProtKB-UniRule"/>
</dbReference>
<feature type="binding site" evidence="6">
    <location>
        <position position="359"/>
    </location>
    <ligand>
        <name>[4Fe-4S] cluster</name>
        <dbReference type="ChEBI" id="CHEBI:49883"/>
    </ligand>
</feature>
<dbReference type="CDD" id="cd01583">
    <property type="entry name" value="IPMI"/>
    <property type="match status" value="1"/>
</dbReference>
<evidence type="ECO:0000256" key="2">
    <source>
        <dbReference type="ARBA" id="ARBA00022723"/>
    </source>
</evidence>
<feature type="binding site" evidence="6">
    <location>
        <position position="362"/>
    </location>
    <ligand>
        <name>[4Fe-4S] cluster</name>
        <dbReference type="ChEBI" id="CHEBI:49883"/>
    </ligand>
</feature>
<dbReference type="PRINTS" id="PR00415">
    <property type="entry name" value="ACONITASE"/>
</dbReference>
<keyword evidence="3 6" id="KW-0408">Iron</keyword>
<dbReference type="SUPFAM" id="SSF53732">
    <property type="entry name" value="Aconitase iron-sulfur domain"/>
    <property type="match status" value="1"/>
</dbReference>
<evidence type="ECO:0000313" key="8">
    <source>
        <dbReference type="EMBL" id="SFG14635.1"/>
    </source>
</evidence>
<dbReference type="PANTHER" id="PTHR43822:SF2">
    <property type="entry name" value="HOMOACONITASE, MITOCHONDRIAL"/>
    <property type="match status" value="1"/>
</dbReference>
<keyword evidence="6" id="KW-0432">Leucine biosynthesis</keyword>
<dbReference type="InterPro" id="IPR015931">
    <property type="entry name" value="Acnase/IPM_dHydase_lsu_aba_1/3"/>
</dbReference>
<keyword evidence="5 6" id="KW-0456">Lyase</keyword>
<dbReference type="InterPro" id="IPR006251">
    <property type="entry name" value="Homoacnase/IPMdehydase_lsu"/>
</dbReference>
<reference evidence="9" key="1">
    <citation type="submission" date="2016-10" db="EMBL/GenBank/DDBJ databases">
        <authorList>
            <person name="Varghese N."/>
            <person name="Submissions S."/>
        </authorList>
    </citation>
    <scope>NUCLEOTIDE SEQUENCE [LARGE SCALE GENOMIC DNA]</scope>
    <source>
        <strain evidence="9">DSM 17038</strain>
    </source>
</reference>
<dbReference type="InterPro" id="IPR033941">
    <property type="entry name" value="IPMI_cat"/>
</dbReference>
<comment type="subunit">
    <text evidence="6">Heterodimer of LeuC and LeuD.</text>
</comment>
<dbReference type="InterPro" id="IPR036008">
    <property type="entry name" value="Aconitase_4Fe-4S_dom"/>
</dbReference>
<dbReference type="RefSeq" id="WP_092469040.1">
    <property type="nucleotide sequence ID" value="NZ_FOOX01000002.1"/>
</dbReference>
<protein>
    <recommendedName>
        <fullName evidence="6">3-isopropylmalate dehydratase large subunit</fullName>
        <ecNumber evidence="6">4.2.1.33</ecNumber>
    </recommendedName>
    <alternativeName>
        <fullName evidence="6">Alpha-IPM isomerase</fullName>
        <shortName evidence="6">IPMI</shortName>
    </alternativeName>
    <alternativeName>
        <fullName evidence="6">Isopropylmalate isomerase</fullName>
    </alternativeName>
</protein>
<dbReference type="EMBL" id="FOOX01000002">
    <property type="protein sequence ID" value="SFG14635.1"/>
    <property type="molecule type" value="Genomic_DNA"/>
</dbReference>
<keyword evidence="6" id="KW-0028">Amino-acid biosynthesis</keyword>
<comment type="function">
    <text evidence="6">Catalyzes the isomerization between 2-isopropylmalate and 3-isopropylmalate, via the formation of 2-isopropylmaleate.</text>
</comment>
<dbReference type="EC" id="4.2.1.33" evidence="6"/>
<feature type="domain" description="Aconitase/3-isopropylmalate dehydratase large subunit alpha/beta/alpha" evidence="7">
    <location>
        <begin position="286"/>
        <end position="410"/>
    </location>
</feature>
<evidence type="ECO:0000259" key="7">
    <source>
        <dbReference type="Pfam" id="PF00330"/>
    </source>
</evidence>
<dbReference type="Proteomes" id="UP000199337">
    <property type="component" value="Unassembled WGS sequence"/>
</dbReference>
<dbReference type="InterPro" id="IPR050067">
    <property type="entry name" value="IPM_dehydratase_rel_enz"/>
</dbReference>
<dbReference type="STRING" id="341036.SAMN05660649_00867"/>
<dbReference type="GO" id="GO:0051539">
    <property type="term" value="F:4 iron, 4 sulfur cluster binding"/>
    <property type="evidence" value="ECO:0007669"/>
    <property type="project" value="UniProtKB-KW"/>
</dbReference>
<organism evidence="8 9">
    <name type="scientific">Desulfotruncus arcticus DSM 17038</name>
    <dbReference type="NCBI Taxonomy" id="1121424"/>
    <lineage>
        <taxon>Bacteria</taxon>
        <taxon>Bacillati</taxon>
        <taxon>Bacillota</taxon>
        <taxon>Clostridia</taxon>
        <taxon>Eubacteriales</taxon>
        <taxon>Desulfallaceae</taxon>
        <taxon>Desulfotruncus</taxon>
    </lineage>
</organism>
<keyword evidence="9" id="KW-1185">Reference proteome</keyword>
<accession>A0A1I2PER4</accession>
<evidence type="ECO:0000313" key="9">
    <source>
        <dbReference type="Proteomes" id="UP000199337"/>
    </source>
</evidence>
<sequence>MGKTLVEKIISRNAGREVSAGELAVCPVDVVMIHDGTGILSIKEFQRLEEAGLTLAKPERTLVFLDHAGPCPRMELATDHVKLRHFARERNAVLYDVGQGVCHQILVEKWVRPGTVALGADSHTTTGGALGALGTGMGSTDVAMAMAMGENWFRVPETLRIELGGQLPDGVYPKDVILYLAGQIGSDGATYKVLEFGGPAAAAMEMSDRFTLCNMAIEFGGKGGLFPSDEKTRAYLAARGREEDWVALAPDPDAVYERVINVRLETIEPMIAKPHTVDNVCPVGEVQGRPVEQLFLGSCTNGRLEDLEVAVNMLKGKRIAASTRLLVMPASPAVYRGALDAGYIKDFMEAGATVLPPGCGPCSGVHLGILGDGESCLSTTNRNFKGRMGNPNAFVYLASPATVAASALTGVITDPREVI</sequence>
<comment type="cofactor">
    <cofactor evidence="6">
        <name>[4Fe-4S] cluster</name>
        <dbReference type="ChEBI" id="CHEBI:49883"/>
    </cofactor>
    <text evidence="6">Binds 1 [4Fe-4S] cluster per subunit.</text>
</comment>
<keyword evidence="6" id="KW-0100">Branched-chain amino acid biosynthesis</keyword>
<dbReference type="PANTHER" id="PTHR43822">
    <property type="entry name" value="HOMOACONITASE, MITOCHONDRIAL-RELATED"/>
    <property type="match status" value="1"/>
</dbReference>
<dbReference type="NCBIfam" id="TIGR02086">
    <property type="entry name" value="IPMI_arch"/>
    <property type="match status" value="1"/>
</dbReference>